<dbReference type="OrthoDB" id="2392202at2759"/>
<dbReference type="Gene3D" id="1.10.1520.10">
    <property type="entry name" value="Ribonuclease III domain"/>
    <property type="match status" value="1"/>
</dbReference>
<dbReference type="InterPro" id="IPR000999">
    <property type="entry name" value="RNase_III_dom"/>
</dbReference>
<dbReference type="PROSITE" id="PS50142">
    <property type="entry name" value="RNASE_3_2"/>
    <property type="match status" value="1"/>
</dbReference>
<evidence type="ECO:0000256" key="1">
    <source>
        <dbReference type="ARBA" id="ARBA00022722"/>
    </source>
</evidence>
<evidence type="ECO:0000313" key="8">
    <source>
        <dbReference type="EMBL" id="KAF2087624.1"/>
    </source>
</evidence>
<reference evidence="8" key="1">
    <citation type="journal article" date="2020" name="Stud. Mycol.">
        <title>101 Dothideomycetes genomes: a test case for predicting lifestyles and emergence of pathogens.</title>
        <authorList>
            <person name="Haridas S."/>
            <person name="Albert R."/>
            <person name="Binder M."/>
            <person name="Bloem J."/>
            <person name="Labutti K."/>
            <person name="Salamov A."/>
            <person name="Andreopoulos B."/>
            <person name="Baker S."/>
            <person name="Barry K."/>
            <person name="Bills G."/>
            <person name="Bluhm B."/>
            <person name="Cannon C."/>
            <person name="Castanera R."/>
            <person name="Culley D."/>
            <person name="Daum C."/>
            <person name="Ezra D."/>
            <person name="Gonzalez J."/>
            <person name="Henrissat B."/>
            <person name="Kuo A."/>
            <person name="Liang C."/>
            <person name="Lipzen A."/>
            <person name="Lutzoni F."/>
            <person name="Magnuson J."/>
            <person name="Mondo S."/>
            <person name="Nolan M."/>
            <person name="Ohm R."/>
            <person name="Pangilinan J."/>
            <person name="Park H.-J."/>
            <person name="Ramirez L."/>
            <person name="Alfaro M."/>
            <person name="Sun H."/>
            <person name="Tritt A."/>
            <person name="Yoshinaga Y."/>
            <person name="Zwiers L.-H."/>
            <person name="Turgeon B."/>
            <person name="Goodwin S."/>
            <person name="Spatafora J."/>
            <person name="Crous P."/>
            <person name="Grigoriev I."/>
        </authorList>
    </citation>
    <scope>NUCLEOTIDE SEQUENCE</scope>
    <source>
        <strain evidence="8">CBS 121410</strain>
    </source>
</reference>
<feature type="domain" description="RNase III" evidence="7">
    <location>
        <begin position="38"/>
        <end position="146"/>
    </location>
</feature>
<dbReference type="AlphaFoldDB" id="A0A9P4HTB8"/>
<evidence type="ECO:0000256" key="4">
    <source>
        <dbReference type="ARBA" id="ARBA00022884"/>
    </source>
</evidence>
<keyword evidence="3" id="KW-0378">Hydrolase</keyword>
<dbReference type="PANTHER" id="PTHR11207:SF0">
    <property type="entry name" value="RIBONUCLEASE 3"/>
    <property type="match status" value="1"/>
</dbReference>
<dbReference type="PANTHER" id="PTHR11207">
    <property type="entry name" value="RIBONUCLEASE III"/>
    <property type="match status" value="1"/>
</dbReference>
<dbReference type="InterPro" id="IPR036389">
    <property type="entry name" value="RNase_III_sf"/>
</dbReference>
<dbReference type="GO" id="GO:0004525">
    <property type="term" value="F:ribonuclease III activity"/>
    <property type="evidence" value="ECO:0007669"/>
    <property type="project" value="InterPro"/>
</dbReference>
<dbReference type="CDD" id="cd00593">
    <property type="entry name" value="RIBOc"/>
    <property type="match status" value="1"/>
</dbReference>
<comment type="caution">
    <text evidence="8">The sequence shown here is derived from an EMBL/GenBank/DDBJ whole genome shotgun (WGS) entry which is preliminary data.</text>
</comment>
<dbReference type="SMART" id="SM00535">
    <property type="entry name" value="RIBOc"/>
    <property type="match status" value="1"/>
</dbReference>
<accession>A0A9P4HTB8</accession>
<dbReference type="EMBL" id="ML978719">
    <property type="protein sequence ID" value="KAF2087624.1"/>
    <property type="molecule type" value="Genomic_DNA"/>
</dbReference>
<evidence type="ECO:0000259" key="6">
    <source>
        <dbReference type="PROSITE" id="PS50137"/>
    </source>
</evidence>
<evidence type="ECO:0000313" key="9">
    <source>
        <dbReference type="Proteomes" id="UP000799776"/>
    </source>
</evidence>
<protein>
    <submittedName>
        <fullName evidence="8">Ribonuclease III</fullName>
    </submittedName>
</protein>
<dbReference type="Proteomes" id="UP000799776">
    <property type="component" value="Unassembled WGS sequence"/>
</dbReference>
<dbReference type="PROSITE" id="PS00517">
    <property type="entry name" value="RNASE_3_1"/>
    <property type="match status" value="1"/>
</dbReference>
<evidence type="ECO:0000256" key="5">
    <source>
        <dbReference type="PROSITE-ProRule" id="PRU00266"/>
    </source>
</evidence>
<keyword evidence="4 5" id="KW-0694">RNA-binding</keyword>
<keyword evidence="1" id="KW-0540">Nuclease</keyword>
<keyword evidence="9" id="KW-1185">Reference proteome</keyword>
<feature type="non-terminal residue" evidence="8">
    <location>
        <position position="1"/>
    </location>
</feature>
<dbReference type="GO" id="GO:0034475">
    <property type="term" value="P:U4 snRNA 3'-end processing"/>
    <property type="evidence" value="ECO:0007669"/>
    <property type="project" value="TreeGrafter"/>
</dbReference>
<dbReference type="InterPro" id="IPR014720">
    <property type="entry name" value="dsRBD_dom"/>
</dbReference>
<evidence type="ECO:0000256" key="2">
    <source>
        <dbReference type="ARBA" id="ARBA00022759"/>
    </source>
</evidence>
<evidence type="ECO:0000256" key="3">
    <source>
        <dbReference type="ARBA" id="ARBA00022801"/>
    </source>
</evidence>
<dbReference type="GO" id="GO:0003723">
    <property type="term" value="F:RNA binding"/>
    <property type="evidence" value="ECO:0007669"/>
    <property type="project" value="UniProtKB-UniRule"/>
</dbReference>
<feature type="domain" description="DRBM" evidence="6">
    <location>
        <begin position="177"/>
        <end position="252"/>
    </location>
</feature>
<feature type="non-terminal residue" evidence="8">
    <location>
        <position position="271"/>
    </location>
</feature>
<dbReference type="GO" id="GO:0006364">
    <property type="term" value="P:rRNA processing"/>
    <property type="evidence" value="ECO:0007669"/>
    <property type="project" value="TreeGrafter"/>
</dbReference>
<gene>
    <name evidence="8" type="ORF">K490DRAFT_16359</name>
</gene>
<evidence type="ECO:0000259" key="7">
    <source>
        <dbReference type="PROSITE" id="PS50142"/>
    </source>
</evidence>
<dbReference type="Pfam" id="PF14622">
    <property type="entry name" value="Ribonucleas_3_3"/>
    <property type="match status" value="1"/>
</dbReference>
<dbReference type="Gene3D" id="3.30.160.20">
    <property type="match status" value="1"/>
</dbReference>
<dbReference type="SUPFAM" id="SSF69065">
    <property type="entry name" value="RNase III domain-like"/>
    <property type="match status" value="1"/>
</dbReference>
<dbReference type="SUPFAM" id="SSF54768">
    <property type="entry name" value="dsRNA-binding domain-like"/>
    <property type="match status" value="1"/>
</dbReference>
<sequence>LDAKYPPSSTSVQISTYMKDSRLPEYHGPPDLPTANDQLTQQAFTHSSVHGATSYEKLEFLGDAFIETISSLIIHTHFQMLSAGQQAQLRETLVNNENLADFSDLYKFGERIRSDGAITDRKDRGPTKILADVFEAYVAAVVLSDPVNGFKVAQDWLKILWTPQLLAFRPDIRPSDDAKGKLAKLLGGKEIRLDYVDLRPMAHEDGGRQRFFLGVYLNGWGYNHQLLGTGDGQSKAVARTYAAEDALKNSAGIIEIAHQRKLEFDRKRKQE</sequence>
<dbReference type="PROSITE" id="PS50137">
    <property type="entry name" value="DS_RBD"/>
    <property type="match status" value="1"/>
</dbReference>
<dbReference type="GO" id="GO:0006369">
    <property type="term" value="P:termination of RNA polymerase II transcription"/>
    <property type="evidence" value="ECO:0007669"/>
    <property type="project" value="TreeGrafter"/>
</dbReference>
<keyword evidence="2" id="KW-0255">Endonuclease</keyword>
<name>A0A9P4HTB8_9PEZI</name>
<organism evidence="8 9">
    <name type="scientific">Saccharata proteae CBS 121410</name>
    <dbReference type="NCBI Taxonomy" id="1314787"/>
    <lineage>
        <taxon>Eukaryota</taxon>
        <taxon>Fungi</taxon>
        <taxon>Dikarya</taxon>
        <taxon>Ascomycota</taxon>
        <taxon>Pezizomycotina</taxon>
        <taxon>Dothideomycetes</taxon>
        <taxon>Dothideomycetes incertae sedis</taxon>
        <taxon>Botryosphaeriales</taxon>
        <taxon>Saccharataceae</taxon>
        <taxon>Saccharata</taxon>
    </lineage>
</organism>
<proteinExistence type="predicted"/>
<dbReference type="GO" id="GO:0005654">
    <property type="term" value="C:nucleoplasm"/>
    <property type="evidence" value="ECO:0007669"/>
    <property type="project" value="TreeGrafter"/>
</dbReference>